<evidence type="ECO:0000313" key="1">
    <source>
        <dbReference type="EMBL" id="AFI78491.1"/>
    </source>
</evidence>
<dbReference type="AlphaFoldDB" id="I1X4R6"/>
<gene>
    <name evidence="1" type="ORF">ws156A7_0012</name>
</gene>
<name>I1X4R6_9BACT</name>
<dbReference type="EMBL" id="JQ256783">
    <property type="protein sequence ID" value="AFI78491.1"/>
    <property type="molecule type" value="Genomic_DNA"/>
</dbReference>
<dbReference type="Pfam" id="PF09559">
    <property type="entry name" value="Cas6"/>
    <property type="match status" value="1"/>
</dbReference>
<dbReference type="NCBIfam" id="TIGR02807">
    <property type="entry name" value="cas6_cmx6"/>
    <property type="match status" value="1"/>
</dbReference>
<proteinExistence type="predicted"/>
<accession>I1X4R6</accession>
<protein>
    <submittedName>
        <fullName evidence="1">CRISPR-associated protein, Cas6-related</fullName>
    </submittedName>
</protein>
<sequence length="227" mass="24992">MFWQEEQPFATYQIPNDIVDFSFAMNCRALPVDHAFALQAALIDRLPWLAEEEHAGIHQIYGADSGNGWIRPADTDLLQLSQRTRLVLRLPIERMTEAKRLTGSILSVDGFELAVGTVRVRPLSALTTLFARHVACAGSEQSEADFVEQTAIALRALGIAVRKLLCGQNRTISKPDGRVETRSLMLADLEVAHSLLLQQRGLGAHRKLGCGLFVPHKSVDAVVAVDD</sequence>
<reference evidence="1" key="1">
    <citation type="journal article" date="2012" name="ISME J.">
        <title>Roseobacter clade bacteria are abundant in coastal sediments and encode a novel combination of sulfur oxidation genes.</title>
        <authorList>
            <person name="Lenk S."/>
            <person name="Moraru C."/>
            <person name="Hahnke S."/>
            <person name="Arnds J."/>
            <person name="Richter M."/>
            <person name="Kube M."/>
            <person name="Reinhardt R."/>
            <person name="Brinkhoff T."/>
            <person name="Harder J."/>
            <person name="Amann R."/>
            <person name="Mussmann M."/>
        </authorList>
    </citation>
    <scope>NUCLEOTIDE SEQUENCE</scope>
</reference>
<organism evidence="1">
    <name type="scientific">uncultured bacterium ws156A7</name>
    <dbReference type="NCBI Taxonomy" id="1131828"/>
    <lineage>
        <taxon>Bacteria</taxon>
        <taxon>environmental samples</taxon>
    </lineage>
</organism>
<dbReference type="InterPro" id="IPR014174">
    <property type="entry name" value="CRISPR-assoc_prot_Cas6/Cmx6"/>
</dbReference>